<evidence type="ECO:0008006" key="4">
    <source>
        <dbReference type="Google" id="ProtNLM"/>
    </source>
</evidence>
<dbReference type="Proteomes" id="UP000323164">
    <property type="component" value="Unassembled WGS sequence"/>
</dbReference>
<evidence type="ECO:0000313" key="2">
    <source>
        <dbReference type="EMBL" id="TZF83443.1"/>
    </source>
</evidence>
<evidence type="ECO:0000313" key="3">
    <source>
        <dbReference type="Proteomes" id="UP000323164"/>
    </source>
</evidence>
<keyword evidence="1" id="KW-0472">Membrane</keyword>
<comment type="caution">
    <text evidence="2">The sequence shown here is derived from an EMBL/GenBank/DDBJ whole genome shotgun (WGS) entry which is preliminary data.</text>
</comment>
<dbReference type="EMBL" id="VTRV01000198">
    <property type="protein sequence ID" value="TZF83443.1"/>
    <property type="molecule type" value="Genomic_DNA"/>
</dbReference>
<keyword evidence="1" id="KW-0812">Transmembrane</keyword>
<accession>A0A5D8YNN0</accession>
<evidence type="ECO:0000256" key="1">
    <source>
        <dbReference type="SAM" id="Phobius"/>
    </source>
</evidence>
<organism evidence="2 3">
    <name type="scientific">Cognatilysobacter lacus</name>
    <dbReference type="NCBI Taxonomy" id="1643323"/>
    <lineage>
        <taxon>Bacteria</taxon>
        <taxon>Pseudomonadati</taxon>
        <taxon>Pseudomonadota</taxon>
        <taxon>Gammaproteobacteria</taxon>
        <taxon>Lysobacterales</taxon>
        <taxon>Lysobacteraceae</taxon>
        <taxon>Cognatilysobacter</taxon>
    </lineage>
</organism>
<dbReference type="RefSeq" id="WP_149353750.1">
    <property type="nucleotide sequence ID" value="NZ_VTRV01000198.1"/>
</dbReference>
<protein>
    <recommendedName>
        <fullName evidence="4">DUF998 domain-containing protein</fullName>
    </recommendedName>
</protein>
<feature type="transmembrane region" description="Helical" evidence="1">
    <location>
        <begin position="49"/>
        <end position="82"/>
    </location>
</feature>
<sequence length="88" mass="10075">MDRSLFVRILIAIFSAGWLLPLTFGVDTYLSFWQVEGWPLLREQHPLNSAPFFGIAATSFRIAFAWLAAVIAFWSYLAYGLWCRRTAA</sequence>
<reference evidence="2 3" key="1">
    <citation type="submission" date="2019-08" db="EMBL/GenBank/DDBJ databases">
        <title>Draft genome sequence of Lysobacter sp. UKS-15.</title>
        <authorList>
            <person name="Im W.-T."/>
        </authorList>
    </citation>
    <scope>NUCLEOTIDE SEQUENCE [LARGE SCALE GENOMIC DNA]</scope>
    <source>
        <strain evidence="2 3">UKS-15</strain>
    </source>
</reference>
<keyword evidence="3" id="KW-1185">Reference proteome</keyword>
<keyword evidence="1" id="KW-1133">Transmembrane helix</keyword>
<name>A0A5D8YNN0_9GAMM</name>
<gene>
    <name evidence="2" type="ORF">FW784_12970</name>
</gene>
<dbReference type="AlphaFoldDB" id="A0A5D8YNN0"/>
<proteinExistence type="predicted"/>
<dbReference type="OrthoDB" id="6026023at2"/>